<sequence>MVAFEKPNYTFPFSVETERQHLLQHKAKRSIPEKREDRLLIATWNVANLGLHERTEAHYQLIAEIMSWFDIVAVQEVHDDLSGLYQLESFIGSSYEPMFTDRGGNDERAAYFYDTSKVERMPMTGELAIEPAAHRWIRLPGVEQAFRGFDRNPYIGSFQFRNHRFMLVNAHLFFGGTASADINRRALEAYAVGRYADLRREDEHAFSPNIIALGDFNIPIAASGDPIYDALSKRGLTVPKHSTRIASSISTDAQYDQVAFFPSLKRKIKNSGVFDYDTAVFPELWDRLSEEDFKAYCRYYMSDHRPMWVEVDFD</sequence>
<organism evidence="1 2">
    <name type="scientific">Phaeodactylibacter xiamenensis</name>
    <dbReference type="NCBI Taxonomy" id="1524460"/>
    <lineage>
        <taxon>Bacteria</taxon>
        <taxon>Pseudomonadati</taxon>
        <taxon>Bacteroidota</taxon>
        <taxon>Saprospiria</taxon>
        <taxon>Saprospirales</taxon>
        <taxon>Haliscomenobacteraceae</taxon>
        <taxon>Phaeodactylibacter</taxon>
    </lineage>
</organism>
<evidence type="ECO:0000313" key="2">
    <source>
        <dbReference type="Proteomes" id="UP000029736"/>
    </source>
</evidence>
<proteinExistence type="predicted"/>
<dbReference type="OrthoDB" id="5500612at2"/>
<dbReference type="PANTHER" id="PTHR11371:SF31">
    <property type="entry name" value="EXTRACELLULAR NUCLEASE"/>
    <property type="match status" value="1"/>
</dbReference>
<reference evidence="1 2" key="1">
    <citation type="journal article" date="2014" name="Int. J. Syst. Evol. Microbiol.">
        <title>Phaeodactylibacter xiamenensis gen. nov., sp. nov., a member of the family Saprospiraceae isolated from the marine alga Phaeodactylum tricornutum.</title>
        <authorList>
            <person name="Chen Z.Jr."/>
            <person name="Lei X."/>
            <person name="Lai Q."/>
            <person name="Li Y."/>
            <person name="Zhang B."/>
            <person name="Zhang J."/>
            <person name="Zhang H."/>
            <person name="Yang L."/>
            <person name="Zheng W."/>
            <person name="Tian Y."/>
            <person name="Yu Z."/>
            <person name="Xu H.Jr."/>
            <person name="Zheng T."/>
        </authorList>
    </citation>
    <scope>NUCLEOTIDE SEQUENCE [LARGE SCALE GENOMIC DNA]</scope>
    <source>
        <strain evidence="1 2">KD52</strain>
    </source>
</reference>
<dbReference type="CDD" id="cd10283">
    <property type="entry name" value="MnuA_DNase1-like"/>
    <property type="match status" value="1"/>
</dbReference>
<gene>
    <name evidence="1" type="ORF">IX84_04945</name>
</gene>
<dbReference type="Proteomes" id="UP000029736">
    <property type="component" value="Unassembled WGS sequence"/>
</dbReference>
<evidence type="ECO:0008006" key="3">
    <source>
        <dbReference type="Google" id="ProtNLM"/>
    </source>
</evidence>
<dbReference type="RefSeq" id="WP_044216952.1">
    <property type="nucleotide sequence ID" value="NZ_JBKAGJ010000001.1"/>
</dbReference>
<protein>
    <recommendedName>
        <fullName evidence="3">Endonuclease</fullName>
    </recommendedName>
</protein>
<dbReference type="PANTHER" id="PTHR11371">
    <property type="entry name" value="DEOXYRIBONUCLEASE"/>
    <property type="match status" value="1"/>
</dbReference>
<accession>A0A098SBS9</accession>
<comment type="caution">
    <text evidence="1">The sequence shown here is derived from an EMBL/GenBank/DDBJ whole genome shotgun (WGS) entry which is preliminary data.</text>
</comment>
<keyword evidence="2" id="KW-1185">Reference proteome</keyword>
<dbReference type="EMBL" id="JPOS01000012">
    <property type="protein sequence ID" value="KGE89118.1"/>
    <property type="molecule type" value="Genomic_DNA"/>
</dbReference>
<dbReference type="SUPFAM" id="SSF56219">
    <property type="entry name" value="DNase I-like"/>
    <property type="match status" value="1"/>
</dbReference>
<name>A0A098SBS9_9BACT</name>
<dbReference type="AlphaFoldDB" id="A0A098SBS9"/>
<dbReference type="InterPro" id="IPR036691">
    <property type="entry name" value="Endo/exonu/phosph_ase_sf"/>
</dbReference>
<dbReference type="Gene3D" id="3.60.10.10">
    <property type="entry name" value="Endonuclease/exonuclease/phosphatase"/>
    <property type="match status" value="1"/>
</dbReference>
<evidence type="ECO:0000313" key="1">
    <source>
        <dbReference type="EMBL" id="KGE89118.1"/>
    </source>
</evidence>